<dbReference type="InterPro" id="IPR001158">
    <property type="entry name" value="DIX"/>
</dbReference>
<feature type="domain" description="DIX" evidence="3">
    <location>
        <begin position="12"/>
        <end position="93"/>
    </location>
</feature>
<gene>
    <name evidence="4" type="ORF">DYB26_001403</name>
</gene>
<evidence type="ECO:0000256" key="1">
    <source>
        <dbReference type="ARBA" id="ARBA00022687"/>
    </source>
</evidence>
<dbReference type="Gene3D" id="1.10.287.110">
    <property type="entry name" value="DnaJ domain"/>
    <property type="match status" value="1"/>
</dbReference>
<reference evidence="4 5" key="1">
    <citation type="submission" date="2018-08" db="EMBL/GenBank/DDBJ databases">
        <title>Aphanomyces genome sequencing and annotation.</title>
        <authorList>
            <person name="Minardi D."/>
            <person name="Oidtmann B."/>
            <person name="Van Der Giezen M."/>
            <person name="Studholme D.J."/>
        </authorList>
    </citation>
    <scope>NUCLEOTIDE SEQUENCE [LARGE SCALE GENOMIC DNA]</scope>
    <source>
        <strain evidence="4 5">FDL457</strain>
    </source>
</reference>
<evidence type="ECO:0000259" key="3">
    <source>
        <dbReference type="Pfam" id="PF00778"/>
    </source>
</evidence>
<dbReference type="VEuPathDB" id="FungiDB:H257_16576"/>
<dbReference type="GO" id="GO:0016055">
    <property type="term" value="P:Wnt signaling pathway"/>
    <property type="evidence" value="ECO:0007669"/>
    <property type="project" value="UniProtKB-KW"/>
</dbReference>
<feature type="compositionally biased region" description="Low complexity" evidence="2">
    <location>
        <begin position="170"/>
        <end position="182"/>
    </location>
</feature>
<evidence type="ECO:0000313" key="4">
    <source>
        <dbReference type="EMBL" id="RHZ42910.1"/>
    </source>
</evidence>
<dbReference type="AlphaFoldDB" id="A0A3R6YCH1"/>
<protein>
    <recommendedName>
        <fullName evidence="3">DIX domain-containing protein</fullName>
    </recommendedName>
</protein>
<dbReference type="PANTHER" id="PTHR23172">
    <property type="entry name" value="AUXILIN/CYCLIN G-ASSOCIATED KINASE-RELATED"/>
    <property type="match status" value="1"/>
</dbReference>
<feature type="region of interest" description="Disordered" evidence="2">
    <location>
        <begin position="120"/>
        <end position="207"/>
    </location>
</feature>
<dbReference type="GO" id="GO:0072583">
    <property type="term" value="P:clathrin-dependent endocytosis"/>
    <property type="evidence" value="ECO:0007669"/>
    <property type="project" value="TreeGrafter"/>
</dbReference>
<feature type="compositionally biased region" description="Low complexity" evidence="2">
    <location>
        <begin position="120"/>
        <end position="137"/>
    </location>
</feature>
<dbReference type="CDD" id="cd06257">
    <property type="entry name" value="DnaJ"/>
    <property type="match status" value="1"/>
</dbReference>
<dbReference type="InterPro" id="IPR001623">
    <property type="entry name" value="DnaJ_domain"/>
</dbReference>
<accession>A0A3R6YCH1</accession>
<dbReference type="InterPro" id="IPR036869">
    <property type="entry name" value="J_dom_sf"/>
</dbReference>
<name>A0A3R6YCH1_APHAT</name>
<dbReference type="EMBL" id="QUTF01000212">
    <property type="protein sequence ID" value="RHZ42910.1"/>
    <property type="molecule type" value="Genomic_DNA"/>
</dbReference>
<dbReference type="SUPFAM" id="SSF46565">
    <property type="entry name" value="Chaperone J-domain"/>
    <property type="match status" value="1"/>
</dbReference>
<sequence>MDTSSTSAWAFYYLQAEDGEDRSHPNAFRIPKASPGADITLADVHKHFPLANPHAFHFRFRINSAKGDTFFWIDITSPSQVVPLVNGRVISKVLRLQRPVKVGLVLHRKPVLKWIDSLPSKPTSSLSSVQPISSQRSNTNSSIDRPQKYSDASSSPGPPAPPARPPPTATAPSSSKPSTESTESFEDFLSGGGAPSKPAPDVVDLMGSGPVSLAEMEKHKVSSDGTQVYNPDLVDKSTKSSAVRAAMEERERTKAAEIERARQDLLRRDDEKAAMDNAKAHSVTVLGPKMKAWAEDNGRKKNIRTLLSTMHHVNMGKLLMPNDVKKVYRRAIMVVHPDKAGGRTPDQLVVAERIFDALNTAWDDNKHNMGVADRTFARVEKLLTDYAAKDLDFGLDSHALSLLLDGDKEWSDEIVKAFASPNGLINALTFITGAALAVMGEPTEKAACKHPLYFVHDIPTHMYFSCTYCTSVCFRAFDFSGTNTISLDETVHPISLSTILFMCALRGFVLITGQGTIPKDDKLEATALDVYRTDNYSKLTKDEFTKWTTSKLSSIAPSDLTPHRFLHALGLGSDPIVPSSTVDNQDGGTTLDGIMSNAAPAVSFEKSA</sequence>
<comment type="caution">
    <text evidence="4">The sequence shown here is derived from an EMBL/GenBank/DDBJ whole genome shotgun (WGS) entry which is preliminary data.</text>
</comment>
<dbReference type="InterPro" id="IPR038207">
    <property type="entry name" value="DIX_dom_sf"/>
</dbReference>
<dbReference type="GO" id="GO:0005737">
    <property type="term" value="C:cytoplasm"/>
    <property type="evidence" value="ECO:0007669"/>
    <property type="project" value="TreeGrafter"/>
</dbReference>
<dbReference type="Pfam" id="PF00778">
    <property type="entry name" value="DIX"/>
    <property type="match status" value="1"/>
</dbReference>
<dbReference type="VEuPathDB" id="FungiDB:H257_16575"/>
<dbReference type="PANTHER" id="PTHR23172:SF19">
    <property type="entry name" value="J DOMAIN-CONTAINING PROTEIN"/>
    <property type="match status" value="1"/>
</dbReference>
<dbReference type="GO" id="GO:0072318">
    <property type="term" value="P:clathrin coat disassembly"/>
    <property type="evidence" value="ECO:0007669"/>
    <property type="project" value="TreeGrafter"/>
</dbReference>
<dbReference type="InterPro" id="IPR029071">
    <property type="entry name" value="Ubiquitin-like_domsf"/>
</dbReference>
<dbReference type="Gene3D" id="2.40.240.130">
    <property type="match status" value="1"/>
</dbReference>
<evidence type="ECO:0000256" key="2">
    <source>
        <dbReference type="SAM" id="MobiDB-lite"/>
    </source>
</evidence>
<dbReference type="GO" id="GO:0031982">
    <property type="term" value="C:vesicle"/>
    <property type="evidence" value="ECO:0007669"/>
    <property type="project" value="TreeGrafter"/>
</dbReference>
<keyword evidence="1" id="KW-0879">Wnt signaling pathway</keyword>
<feature type="compositionally biased region" description="Pro residues" evidence="2">
    <location>
        <begin position="156"/>
        <end position="169"/>
    </location>
</feature>
<organism evidence="4 5">
    <name type="scientific">Aphanomyces astaci</name>
    <name type="common">Crayfish plague agent</name>
    <dbReference type="NCBI Taxonomy" id="112090"/>
    <lineage>
        <taxon>Eukaryota</taxon>
        <taxon>Sar</taxon>
        <taxon>Stramenopiles</taxon>
        <taxon>Oomycota</taxon>
        <taxon>Saprolegniomycetes</taxon>
        <taxon>Saprolegniales</taxon>
        <taxon>Verrucalvaceae</taxon>
        <taxon>Aphanomyces</taxon>
    </lineage>
</organism>
<dbReference type="GO" id="GO:0030276">
    <property type="term" value="F:clathrin binding"/>
    <property type="evidence" value="ECO:0007669"/>
    <property type="project" value="TreeGrafter"/>
</dbReference>
<dbReference type="Proteomes" id="UP000286510">
    <property type="component" value="Unassembled WGS sequence"/>
</dbReference>
<dbReference type="SUPFAM" id="SSF54236">
    <property type="entry name" value="Ubiquitin-like"/>
    <property type="match status" value="1"/>
</dbReference>
<proteinExistence type="predicted"/>
<evidence type="ECO:0000313" key="5">
    <source>
        <dbReference type="Proteomes" id="UP000286510"/>
    </source>
</evidence>